<keyword evidence="2" id="KW-0012">Acyltransferase</keyword>
<dbReference type="InterPro" id="IPR016181">
    <property type="entry name" value="Acyl_CoA_acyltransferase"/>
</dbReference>
<organism evidence="4 5">
    <name type="scientific">Solirubrobacter pauli</name>
    <dbReference type="NCBI Taxonomy" id="166793"/>
    <lineage>
        <taxon>Bacteria</taxon>
        <taxon>Bacillati</taxon>
        <taxon>Actinomycetota</taxon>
        <taxon>Thermoleophilia</taxon>
        <taxon>Solirubrobacterales</taxon>
        <taxon>Solirubrobacteraceae</taxon>
        <taxon>Solirubrobacter</taxon>
    </lineage>
</organism>
<keyword evidence="4" id="KW-0689">Ribosomal protein</keyword>
<sequence length="152" mass="17560">MWTIDHEPLDSPESEALLRAYFLDIIERYHRRPIAPQEVDDAMDEDRTEGLAAWLLARWDGTPAGCAGLRAHGALTRMYIVPEYRRRGGARLIVRAVEDAARRLGMETLQIDTRDDLVEAQALYLSEGYLEVDPFSDEEFAERFYEKRLTEN</sequence>
<dbReference type="PROSITE" id="PS51186">
    <property type="entry name" value="GNAT"/>
    <property type="match status" value="1"/>
</dbReference>
<accession>A0A660LGE4</accession>
<dbReference type="EMBL" id="RBIL01000001">
    <property type="protein sequence ID" value="RKQ91811.1"/>
    <property type="molecule type" value="Genomic_DNA"/>
</dbReference>
<comment type="caution">
    <text evidence="4">The sequence shown here is derived from an EMBL/GenBank/DDBJ whole genome shotgun (WGS) entry which is preliminary data.</text>
</comment>
<evidence type="ECO:0000256" key="1">
    <source>
        <dbReference type="ARBA" id="ARBA00022679"/>
    </source>
</evidence>
<evidence type="ECO:0000313" key="5">
    <source>
        <dbReference type="Proteomes" id="UP000278962"/>
    </source>
</evidence>
<dbReference type="PANTHER" id="PTHR43877">
    <property type="entry name" value="AMINOALKYLPHOSPHONATE N-ACETYLTRANSFERASE-RELATED-RELATED"/>
    <property type="match status" value="1"/>
</dbReference>
<evidence type="ECO:0000313" key="4">
    <source>
        <dbReference type="EMBL" id="RKQ91811.1"/>
    </source>
</evidence>
<gene>
    <name evidence="4" type="ORF">C8N24_1642</name>
</gene>
<dbReference type="InterPro" id="IPR000182">
    <property type="entry name" value="GNAT_dom"/>
</dbReference>
<feature type="domain" description="N-acetyltransferase" evidence="3">
    <location>
        <begin position="9"/>
        <end position="150"/>
    </location>
</feature>
<dbReference type="PANTHER" id="PTHR43877:SF2">
    <property type="entry name" value="AMINOALKYLPHOSPHONATE N-ACETYLTRANSFERASE-RELATED"/>
    <property type="match status" value="1"/>
</dbReference>
<dbReference type="InterPro" id="IPR050832">
    <property type="entry name" value="Bact_Acetyltransf"/>
</dbReference>
<name>A0A660LGE4_9ACTN</name>
<keyword evidence="1" id="KW-0808">Transferase</keyword>
<keyword evidence="4" id="KW-0687">Ribonucleoprotein</keyword>
<dbReference type="GO" id="GO:0016747">
    <property type="term" value="F:acyltransferase activity, transferring groups other than amino-acyl groups"/>
    <property type="evidence" value="ECO:0007669"/>
    <property type="project" value="InterPro"/>
</dbReference>
<dbReference type="GO" id="GO:0005840">
    <property type="term" value="C:ribosome"/>
    <property type="evidence" value="ECO:0007669"/>
    <property type="project" value="UniProtKB-KW"/>
</dbReference>
<keyword evidence="5" id="KW-1185">Reference proteome</keyword>
<dbReference type="Pfam" id="PF00583">
    <property type="entry name" value="Acetyltransf_1"/>
    <property type="match status" value="1"/>
</dbReference>
<protein>
    <submittedName>
        <fullName evidence="4">Ribosomal protein S18 acetylase RimI-like enzyme</fullName>
    </submittedName>
</protein>
<reference evidence="4 5" key="1">
    <citation type="submission" date="2018-10" db="EMBL/GenBank/DDBJ databases">
        <title>Genomic Encyclopedia of Archaeal and Bacterial Type Strains, Phase II (KMG-II): from individual species to whole genera.</title>
        <authorList>
            <person name="Goeker M."/>
        </authorList>
    </citation>
    <scope>NUCLEOTIDE SEQUENCE [LARGE SCALE GENOMIC DNA]</scope>
    <source>
        <strain evidence="4 5">DSM 14954</strain>
    </source>
</reference>
<dbReference type="Gene3D" id="3.40.630.30">
    <property type="match status" value="1"/>
</dbReference>
<evidence type="ECO:0000256" key="2">
    <source>
        <dbReference type="ARBA" id="ARBA00023315"/>
    </source>
</evidence>
<dbReference type="CDD" id="cd04301">
    <property type="entry name" value="NAT_SF"/>
    <property type="match status" value="1"/>
</dbReference>
<proteinExistence type="predicted"/>
<evidence type="ECO:0000259" key="3">
    <source>
        <dbReference type="PROSITE" id="PS51186"/>
    </source>
</evidence>
<dbReference type="Proteomes" id="UP000278962">
    <property type="component" value="Unassembled WGS sequence"/>
</dbReference>
<dbReference type="SUPFAM" id="SSF55729">
    <property type="entry name" value="Acyl-CoA N-acyltransferases (Nat)"/>
    <property type="match status" value="1"/>
</dbReference>
<dbReference type="AlphaFoldDB" id="A0A660LGE4"/>